<evidence type="ECO:0000256" key="13">
    <source>
        <dbReference type="ARBA" id="ARBA00023136"/>
    </source>
</evidence>
<feature type="domain" description="CBS" evidence="16">
    <location>
        <begin position="239"/>
        <end position="294"/>
    </location>
</feature>
<evidence type="ECO:0000256" key="7">
    <source>
        <dbReference type="ARBA" id="ARBA00022737"/>
    </source>
</evidence>
<evidence type="ECO:0000256" key="1">
    <source>
        <dbReference type="ARBA" id="ARBA00004651"/>
    </source>
</evidence>
<feature type="transmembrane region" description="Helical" evidence="14">
    <location>
        <begin position="39"/>
        <end position="58"/>
    </location>
</feature>
<comment type="caution">
    <text evidence="14">Lacks conserved residue(s) required for the propagation of feature annotation.</text>
</comment>
<evidence type="ECO:0000256" key="10">
    <source>
        <dbReference type="ARBA" id="ARBA00022989"/>
    </source>
</evidence>
<dbReference type="PANTHER" id="PTHR39188">
    <property type="entry name" value="MEMBRANE-ASSOCIATED ZINC METALLOPROTEASE M50B"/>
    <property type="match status" value="1"/>
</dbReference>
<sequence length="358" mass="38964">MKHSLRIGRIAGIPILIHWTFLLLLGFIIYSQVLRGSSTAATLAAVGFVLVLFACVVLHELGHALTAKHFGFVTRKITLLPIGGIASLEQLPDSPRQELLVALAGPAVNVLIALGLYPFVSGAAFAVPDIGRLTTAQDFVSALFQLNLTLALFNLLPAFPMDGGRVLRALLSFWLDRLRATRFAAGLGKLMALAFVFFGLLSNPFLVLIGLFVYFGAHAEALSVEFNELLRDYTVRNAMMTNFLTLAPTDNVQAAADKLLAGSDQDLLVVDAERVVGVMPRQLILEALREKRQSAAVTEVMKRDFETVQVGDKLSQVFANAMQQSNAFYPVLENNRLQGIIDLNNLTEFVAIRAALSA</sequence>
<name>A0ABW2UBR8_9BACT</name>
<evidence type="ECO:0000256" key="12">
    <source>
        <dbReference type="ARBA" id="ARBA00023122"/>
    </source>
</evidence>
<evidence type="ECO:0000256" key="5">
    <source>
        <dbReference type="ARBA" id="ARBA00022692"/>
    </source>
</evidence>
<gene>
    <name evidence="17" type="ORF">ACFQT0_28950</name>
</gene>
<dbReference type="RefSeq" id="WP_380206798.1">
    <property type="nucleotide sequence ID" value="NZ_JBHTEK010000005.1"/>
</dbReference>
<accession>A0ABW2UBR8</accession>
<evidence type="ECO:0000256" key="8">
    <source>
        <dbReference type="ARBA" id="ARBA00022801"/>
    </source>
</evidence>
<evidence type="ECO:0000313" key="18">
    <source>
        <dbReference type="Proteomes" id="UP001596513"/>
    </source>
</evidence>
<keyword evidence="10 14" id="KW-1133">Transmembrane helix</keyword>
<dbReference type="Pfam" id="PF02163">
    <property type="entry name" value="Peptidase_M50"/>
    <property type="match status" value="2"/>
</dbReference>
<evidence type="ECO:0000256" key="3">
    <source>
        <dbReference type="ARBA" id="ARBA00022475"/>
    </source>
</evidence>
<keyword evidence="13 14" id="KW-0472">Membrane</keyword>
<evidence type="ECO:0000256" key="14">
    <source>
        <dbReference type="PIRNR" id="PIRNR006404"/>
    </source>
</evidence>
<dbReference type="PIRSF" id="PIRSF006404">
    <property type="entry name" value="UCP006404_Pept_M50_CBS"/>
    <property type="match status" value="1"/>
</dbReference>
<keyword evidence="3" id="KW-1003">Cell membrane</keyword>
<keyword evidence="9 14" id="KW-0862">Zinc</keyword>
<dbReference type="EMBL" id="JBHTEK010000005">
    <property type="protein sequence ID" value="MFC7670973.1"/>
    <property type="molecule type" value="Genomic_DNA"/>
</dbReference>
<dbReference type="SUPFAM" id="SSF54631">
    <property type="entry name" value="CBS-domain pair"/>
    <property type="match status" value="1"/>
</dbReference>
<evidence type="ECO:0000256" key="6">
    <source>
        <dbReference type="ARBA" id="ARBA00022723"/>
    </source>
</evidence>
<dbReference type="Pfam" id="PF00571">
    <property type="entry name" value="CBS"/>
    <property type="match status" value="2"/>
</dbReference>
<dbReference type="InterPro" id="IPR008915">
    <property type="entry name" value="Peptidase_M50"/>
</dbReference>
<keyword evidence="5 14" id="KW-0812">Transmembrane</keyword>
<dbReference type="Gene3D" id="3.10.580.10">
    <property type="entry name" value="CBS-domain"/>
    <property type="match status" value="1"/>
</dbReference>
<keyword evidence="18" id="KW-1185">Reference proteome</keyword>
<dbReference type="InterPro" id="IPR016483">
    <property type="entry name" value="UCP006404_Pept_M50_CBS"/>
</dbReference>
<dbReference type="InterPro" id="IPR046342">
    <property type="entry name" value="CBS_dom_sf"/>
</dbReference>
<dbReference type="GO" id="GO:0006508">
    <property type="term" value="P:proteolysis"/>
    <property type="evidence" value="ECO:0007669"/>
    <property type="project" value="UniProtKB-KW"/>
</dbReference>
<dbReference type="InterPro" id="IPR000644">
    <property type="entry name" value="CBS_dom"/>
</dbReference>
<organism evidence="17 18">
    <name type="scientific">Hymenobacter humi</name>
    <dbReference type="NCBI Taxonomy" id="1411620"/>
    <lineage>
        <taxon>Bacteria</taxon>
        <taxon>Pseudomonadati</taxon>
        <taxon>Bacteroidota</taxon>
        <taxon>Cytophagia</taxon>
        <taxon>Cytophagales</taxon>
        <taxon>Hymenobacteraceae</taxon>
        <taxon>Hymenobacter</taxon>
    </lineage>
</organism>
<dbReference type="GO" id="GO:0008233">
    <property type="term" value="F:peptidase activity"/>
    <property type="evidence" value="ECO:0007669"/>
    <property type="project" value="UniProtKB-KW"/>
</dbReference>
<evidence type="ECO:0000256" key="15">
    <source>
        <dbReference type="PROSITE-ProRule" id="PRU00703"/>
    </source>
</evidence>
<dbReference type="CDD" id="cd06164">
    <property type="entry name" value="S2P-M50_SpoIVFB_CBS"/>
    <property type="match status" value="1"/>
</dbReference>
<keyword evidence="6 14" id="KW-0479">Metal-binding</keyword>
<keyword evidence="8 14" id="KW-0378">Hydrolase</keyword>
<evidence type="ECO:0000259" key="16">
    <source>
        <dbReference type="PROSITE" id="PS51371"/>
    </source>
</evidence>
<dbReference type="Proteomes" id="UP001596513">
    <property type="component" value="Unassembled WGS sequence"/>
</dbReference>
<keyword evidence="11 14" id="KW-0482">Metalloprotease</keyword>
<keyword evidence="7" id="KW-0677">Repeat</keyword>
<comment type="subcellular location">
    <subcellularLocation>
        <location evidence="1">Cell membrane</location>
        <topology evidence="1">Multi-pass membrane protein</topology>
    </subcellularLocation>
</comment>
<comment type="caution">
    <text evidence="17">The sequence shown here is derived from an EMBL/GenBank/DDBJ whole genome shotgun (WGS) entry which is preliminary data.</text>
</comment>
<evidence type="ECO:0000256" key="9">
    <source>
        <dbReference type="ARBA" id="ARBA00022833"/>
    </source>
</evidence>
<evidence type="ECO:0000256" key="4">
    <source>
        <dbReference type="ARBA" id="ARBA00022670"/>
    </source>
</evidence>
<evidence type="ECO:0000256" key="11">
    <source>
        <dbReference type="ARBA" id="ARBA00023049"/>
    </source>
</evidence>
<comment type="cofactor">
    <cofactor evidence="14">
        <name>Zn(2+)</name>
        <dbReference type="ChEBI" id="CHEBI:29105"/>
    </cofactor>
    <text evidence="14">Binds 1 zinc ion per subunit.</text>
</comment>
<protein>
    <recommendedName>
        <fullName evidence="14">Zinc metalloprotease</fullName>
    </recommendedName>
</protein>
<dbReference type="PANTHER" id="PTHR39188:SF3">
    <property type="entry name" value="STAGE IV SPORULATION PROTEIN FB"/>
    <property type="match status" value="1"/>
</dbReference>
<feature type="transmembrane region" description="Helical" evidence="14">
    <location>
        <begin position="12"/>
        <end position="33"/>
    </location>
</feature>
<keyword evidence="4 14" id="KW-0645">Protease</keyword>
<keyword evidence="12 15" id="KW-0129">CBS domain</keyword>
<comment type="similarity">
    <text evidence="2 14">Belongs to the peptidase M50B family.</text>
</comment>
<proteinExistence type="inferred from homology"/>
<dbReference type="PROSITE" id="PS51371">
    <property type="entry name" value="CBS"/>
    <property type="match status" value="1"/>
</dbReference>
<feature type="transmembrane region" description="Helical" evidence="14">
    <location>
        <begin position="99"/>
        <end position="119"/>
    </location>
</feature>
<evidence type="ECO:0000313" key="17">
    <source>
        <dbReference type="EMBL" id="MFC7670973.1"/>
    </source>
</evidence>
<evidence type="ECO:0000256" key="2">
    <source>
        <dbReference type="ARBA" id="ARBA00007931"/>
    </source>
</evidence>
<dbReference type="SMART" id="SM00116">
    <property type="entry name" value="CBS"/>
    <property type="match status" value="2"/>
</dbReference>
<reference evidence="18" key="1">
    <citation type="journal article" date="2019" name="Int. J. Syst. Evol. Microbiol.">
        <title>The Global Catalogue of Microorganisms (GCM) 10K type strain sequencing project: providing services to taxonomists for standard genome sequencing and annotation.</title>
        <authorList>
            <consortium name="The Broad Institute Genomics Platform"/>
            <consortium name="The Broad Institute Genome Sequencing Center for Infectious Disease"/>
            <person name="Wu L."/>
            <person name="Ma J."/>
        </authorList>
    </citation>
    <scope>NUCLEOTIDE SEQUENCE [LARGE SCALE GENOMIC DNA]</scope>
    <source>
        <strain evidence="18">JCM 19635</strain>
    </source>
</reference>
<feature type="transmembrane region" description="Helical" evidence="14">
    <location>
        <begin position="139"/>
        <end position="159"/>
    </location>
</feature>